<organism evidence="1 2">
    <name type="scientific">Micromonospora parva</name>
    <dbReference type="NCBI Taxonomy" id="1464048"/>
    <lineage>
        <taxon>Bacteria</taxon>
        <taxon>Bacillati</taxon>
        <taxon>Actinomycetota</taxon>
        <taxon>Actinomycetes</taxon>
        <taxon>Micromonosporales</taxon>
        <taxon>Micromonosporaceae</taxon>
        <taxon>Micromonospora</taxon>
    </lineage>
</organism>
<protein>
    <submittedName>
        <fullName evidence="1">Uncharacterized protein</fullName>
    </submittedName>
</protein>
<dbReference type="Proteomes" id="UP001602287">
    <property type="component" value="Unassembled WGS sequence"/>
</dbReference>
<sequence length="224" mass="24689">MPARPVVHTIVVCLSTDATPQSMPALAATRLVAQQLRPAGPIGHFAARHRLTRQLLHRYQDHAAGGPVRHLDLAGMRARAATSAVWLWHRWRDVVDGTRDAQPLSAFVDRHRDDPARWPLSRAQQAYLAQPRVLAMTTYNAAYRQQPIPTADIEALQAGLNSYRTLAALAAVPGDALAADAANWLTPRSGRLADQLDYLYAANDHIDRLRPNEQLVAMAAWPLA</sequence>
<dbReference type="RefSeq" id="WP_387218037.1">
    <property type="nucleotide sequence ID" value="NZ_JBIAZM010000002.1"/>
</dbReference>
<reference evidence="1 2" key="1">
    <citation type="submission" date="2024-10" db="EMBL/GenBank/DDBJ databases">
        <title>The Natural Products Discovery Center: Release of the First 8490 Sequenced Strains for Exploring Actinobacteria Biosynthetic Diversity.</title>
        <authorList>
            <person name="Kalkreuter E."/>
            <person name="Kautsar S.A."/>
            <person name="Yang D."/>
            <person name="Bader C.D."/>
            <person name="Teijaro C.N."/>
            <person name="Fluegel L."/>
            <person name="Davis C.M."/>
            <person name="Simpson J.R."/>
            <person name="Lauterbach L."/>
            <person name="Steele A.D."/>
            <person name="Gui C."/>
            <person name="Meng S."/>
            <person name="Li G."/>
            <person name="Viehrig K."/>
            <person name="Ye F."/>
            <person name="Su P."/>
            <person name="Kiefer A.F."/>
            <person name="Nichols A."/>
            <person name="Cepeda A.J."/>
            <person name="Yan W."/>
            <person name="Fan B."/>
            <person name="Jiang Y."/>
            <person name="Adhikari A."/>
            <person name="Zheng C.-J."/>
            <person name="Schuster L."/>
            <person name="Cowan T.M."/>
            <person name="Smanski M.J."/>
            <person name="Chevrette M.G."/>
            <person name="De Carvalho L.P.S."/>
            <person name="Shen B."/>
        </authorList>
    </citation>
    <scope>NUCLEOTIDE SEQUENCE [LARGE SCALE GENOMIC DNA]</scope>
    <source>
        <strain evidence="1 2">NPDC000140</strain>
    </source>
</reference>
<keyword evidence="2" id="KW-1185">Reference proteome</keyword>
<accession>A0ABW6VN86</accession>
<name>A0ABW6VN86_9ACTN</name>
<proteinExistence type="predicted"/>
<evidence type="ECO:0000313" key="2">
    <source>
        <dbReference type="Proteomes" id="UP001602287"/>
    </source>
</evidence>
<gene>
    <name evidence="1" type="ORF">ACFY3B_04540</name>
</gene>
<dbReference type="EMBL" id="JBIAZM010000002">
    <property type="protein sequence ID" value="MFF5198860.1"/>
    <property type="molecule type" value="Genomic_DNA"/>
</dbReference>
<evidence type="ECO:0000313" key="1">
    <source>
        <dbReference type="EMBL" id="MFF5198860.1"/>
    </source>
</evidence>
<comment type="caution">
    <text evidence="1">The sequence shown here is derived from an EMBL/GenBank/DDBJ whole genome shotgun (WGS) entry which is preliminary data.</text>
</comment>